<dbReference type="Proteomes" id="UP001207654">
    <property type="component" value="Unassembled WGS sequence"/>
</dbReference>
<evidence type="ECO:0000313" key="4">
    <source>
        <dbReference type="Proteomes" id="UP001207654"/>
    </source>
</evidence>
<dbReference type="PROSITE" id="PS50005">
    <property type="entry name" value="TPR"/>
    <property type="match status" value="2"/>
</dbReference>
<feature type="signal peptide" evidence="2">
    <location>
        <begin position="1"/>
        <end position="22"/>
    </location>
</feature>
<dbReference type="PROSITE" id="PS51257">
    <property type="entry name" value="PROKAR_LIPOPROTEIN"/>
    <property type="match status" value="1"/>
</dbReference>
<evidence type="ECO:0000256" key="1">
    <source>
        <dbReference type="PROSITE-ProRule" id="PRU00339"/>
    </source>
</evidence>
<evidence type="ECO:0000313" key="3">
    <source>
        <dbReference type="EMBL" id="MCY1079705.1"/>
    </source>
</evidence>
<keyword evidence="2" id="KW-0732">Signal</keyword>
<feature type="repeat" description="TPR" evidence="1">
    <location>
        <begin position="94"/>
        <end position="127"/>
    </location>
</feature>
<organism evidence="3 4">
    <name type="scientific">Archangium lansingense</name>
    <dbReference type="NCBI Taxonomy" id="2995310"/>
    <lineage>
        <taxon>Bacteria</taxon>
        <taxon>Pseudomonadati</taxon>
        <taxon>Myxococcota</taxon>
        <taxon>Myxococcia</taxon>
        <taxon>Myxococcales</taxon>
        <taxon>Cystobacterineae</taxon>
        <taxon>Archangiaceae</taxon>
        <taxon>Archangium</taxon>
    </lineage>
</organism>
<dbReference type="RefSeq" id="WP_267538406.1">
    <property type="nucleotide sequence ID" value="NZ_JAPNKA010000001.1"/>
</dbReference>
<dbReference type="Gene3D" id="1.25.40.10">
    <property type="entry name" value="Tetratricopeptide repeat domain"/>
    <property type="match status" value="1"/>
</dbReference>
<dbReference type="PANTHER" id="PTHR12558">
    <property type="entry name" value="CELL DIVISION CYCLE 16,23,27"/>
    <property type="match status" value="1"/>
</dbReference>
<keyword evidence="4" id="KW-1185">Reference proteome</keyword>
<name>A0ABT4ADK2_9BACT</name>
<dbReference type="InterPro" id="IPR019734">
    <property type="entry name" value="TPR_rpt"/>
</dbReference>
<keyword evidence="1" id="KW-0802">TPR repeat</keyword>
<sequence>MSAARLLALACLLLLAACSSRADKAPKGPLDDISAVYRSGAVEEAVTRLRSHVQAEPRDDLAWTMLGHALLDLNQVDEADAAYARAVELNPRRIEAITGQGRLFRIREQYDKAMAAYERALAIDDSYAQAYSSMMVVALKLGQLDKAIAHGEKGYSLDKADPVIAANLAIAYHYAGNTEKRDQMTQAAQQLGFKGMDMLRKVYAGEVDVRK</sequence>
<accession>A0ABT4ADK2</accession>
<dbReference type="Pfam" id="PF13414">
    <property type="entry name" value="TPR_11"/>
    <property type="match status" value="1"/>
</dbReference>
<comment type="caution">
    <text evidence="3">The sequence shown here is derived from an EMBL/GenBank/DDBJ whole genome shotgun (WGS) entry which is preliminary data.</text>
</comment>
<gene>
    <name evidence="3" type="ORF">OV287_35125</name>
</gene>
<proteinExistence type="predicted"/>
<feature type="repeat" description="TPR" evidence="1">
    <location>
        <begin position="60"/>
        <end position="93"/>
    </location>
</feature>
<reference evidence="3 4" key="1">
    <citation type="submission" date="2022-11" db="EMBL/GenBank/DDBJ databases">
        <title>Minimal conservation of predation-associated metabolite biosynthetic gene clusters underscores biosynthetic potential of Myxococcota including descriptions for ten novel species: Archangium lansinium sp. nov., Myxococcus landrumus sp. nov., Nannocystis bai.</title>
        <authorList>
            <person name="Ahearne A."/>
            <person name="Stevens C."/>
            <person name="Phillips K."/>
        </authorList>
    </citation>
    <scope>NUCLEOTIDE SEQUENCE [LARGE SCALE GENOMIC DNA]</scope>
    <source>
        <strain evidence="3 4">MIWBW</strain>
    </source>
</reference>
<feature type="chain" id="PRO_5045839929" evidence="2">
    <location>
        <begin position="23"/>
        <end position="211"/>
    </location>
</feature>
<protein>
    <submittedName>
        <fullName evidence="3">Tetratricopeptide repeat protein</fullName>
    </submittedName>
</protein>
<dbReference type="EMBL" id="JAPNKA010000001">
    <property type="protein sequence ID" value="MCY1079705.1"/>
    <property type="molecule type" value="Genomic_DNA"/>
</dbReference>
<dbReference type="SUPFAM" id="SSF48452">
    <property type="entry name" value="TPR-like"/>
    <property type="match status" value="1"/>
</dbReference>
<evidence type="ECO:0000256" key="2">
    <source>
        <dbReference type="SAM" id="SignalP"/>
    </source>
</evidence>
<dbReference type="SMART" id="SM00028">
    <property type="entry name" value="TPR"/>
    <property type="match status" value="3"/>
</dbReference>
<dbReference type="InterPro" id="IPR011990">
    <property type="entry name" value="TPR-like_helical_dom_sf"/>
</dbReference>
<dbReference type="Pfam" id="PF13181">
    <property type="entry name" value="TPR_8"/>
    <property type="match status" value="1"/>
</dbReference>
<dbReference type="PANTHER" id="PTHR12558:SF13">
    <property type="entry name" value="CELL DIVISION CYCLE PROTEIN 27 HOMOLOG"/>
    <property type="match status" value="1"/>
</dbReference>